<dbReference type="AlphaFoldDB" id="A0A556TIC7"/>
<proteinExistence type="predicted"/>
<feature type="chain" id="PRO_5021822974" evidence="2">
    <location>
        <begin position="22"/>
        <end position="190"/>
    </location>
</feature>
<evidence type="ECO:0000256" key="1">
    <source>
        <dbReference type="SAM" id="MobiDB-lite"/>
    </source>
</evidence>
<name>A0A556TIC7_BAGYA</name>
<sequence>MLVLPLLKFLLVACTAGGSRASRSHRRSVASDNQLEEFGTTTSPNQLPGENFSWTTSSAPFLITSEHTSTTSVVTTKVAPSPKTTTPTLQNSTKTNISLTTTVTTFTPTSRQTMTTTDFTTKSTTDFTTTITTTTTNNNYSTPVFTTEKEQITQCFFGKLGCHQRMRTSVICRNCLSRVFVRVNYRTISR</sequence>
<reference evidence="3 4" key="1">
    <citation type="journal article" date="2019" name="Genome Biol. Evol.">
        <title>Whole-Genome Sequencing of the Giant Devil Catfish, Bagarius yarrelli.</title>
        <authorList>
            <person name="Jiang W."/>
            <person name="Lv Y."/>
            <person name="Cheng L."/>
            <person name="Yang K."/>
            <person name="Chao B."/>
            <person name="Wang X."/>
            <person name="Li Y."/>
            <person name="Pan X."/>
            <person name="You X."/>
            <person name="Zhang Y."/>
            <person name="Yang J."/>
            <person name="Li J."/>
            <person name="Zhang X."/>
            <person name="Liu S."/>
            <person name="Sun C."/>
            <person name="Yang J."/>
            <person name="Shi Q."/>
        </authorList>
    </citation>
    <scope>NUCLEOTIDE SEQUENCE [LARGE SCALE GENOMIC DNA]</scope>
    <source>
        <strain evidence="3">JWS20170419001</strain>
        <tissue evidence="3">Muscle</tissue>
    </source>
</reference>
<evidence type="ECO:0000256" key="2">
    <source>
        <dbReference type="SAM" id="SignalP"/>
    </source>
</evidence>
<comment type="caution">
    <text evidence="3">The sequence shown here is derived from an EMBL/GenBank/DDBJ whole genome shotgun (WGS) entry which is preliminary data.</text>
</comment>
<feature type="compositionally biased region" description="Polar residues" evidence="1">
    <location>
        <begin position="39"/>
        <end position="51"/>
    </location>
</feature>
<keyword evidence="2" id="KW-0732">Signal</keyword>
<evidence type="ECO:0000313" key="4">
    <source>
        <dbReference type="Proteomes" id="UP000319801"/>
    </source>
</evidence>
<organism evidence="3 4">
    <name type="scientific">Bagarius yarrelli</name>
    <name type="common">Goonch</name>
    <name type="synonym">Bagrus yarrelli</name>
    <dbReference type="NCBI Taxonomy" id="175774"/>
    <lineage>
        <taxon>Eukaryota</taxon>
        <taxon>Metazoa</taxon>
        <taxon>Chordata</taxon>
        <taxon>Craniata</taxon>
        <taxon>Vertebrata</taxon>
        <taxon>Euteleostomi</taxon>
        <taxon>Actinopterygii</taxon>
        <taxon>Neopterygii</taxon>
        <taxon>Teleostei</taxon>
        <taxon>Ostariophysi</taxon>
        <taxon>Siluriformes</taxon>
        <taxon>Sisoridae</taxon>
        <taxon>Sisorinae</taxon>
        <taxon>Bagarius</taxon>
    </lineage>
</organism>
<dbReference type="Proteomes" id="UP000319801">
    <property type="component" value="Unassembled WGS sequence"/>
</dbReference>
<evidence type="ECO:0000313" key="3">
    <source>
        <dbReference type="EMBL" id="TSK14483.1"/>
    </source>
</evidence>
<gene>
    <name evidence="3" type="ORF">Baya_0466</name>
</gene>
<keyword evidence="4" id="KW-1185">Reference proteome</keyword>
<accession>A0A556TIC7</accession>
<feature type="region of interest" description="Disordered" evidence="1">
    <location>
        <begin position="21"/>
        <end position="51"/>
    </location>
</feature>
<protein>
    <submittedName>
        <fullName evidence="3">Uncharacterized protein</fullName>
    </submittedName>
</protein>
<dbReference type="EMBL" id="VCAZ01000002">
    <property type="protein sequence ID" value="TSK14483.1"/>
    <property type="molecule type" value="Genomic_DNA"/>
</dbReference>
<feature type="signal peptide" evidence="2">
    <location>
        <begin position="1"/>
        <end position="21"/>
    </location>
</feature>